<feature type="coiled-coil region" evidence="6">
    <location>
        <begin position="233"/>
        <end position="260"/>
    </location>
</feature>
<evidence type="ECO:0000256" key="1">
    <source>
        <dbReference type="ARBA" id="ARBA00004651"/>
    </source>
</evidence>
<proteinExistence type="predicted"/>
<comment type="caution">
    <text evidence="9">The sequence shown here is derived from an EMBL/GenBank/DDBJ whole genome shotgun (WGS) entry which is preliminary data.</text>
</comment>
<evidence type="ECO:0000256" key="4">
    <source>
        <dbReference type="ARBA" id="ARBA00022989"/>
    </source>
</evidence>
<reference evidence="9 10" key="1">
    <citation type="submission" date="2021-01" db="EMBL/GenBank/DDBJ databases">
        <title>Piscinibacter sp. Jin2 Genome sequencing and assembly.</title>
        <authorList>
            <person name="Kim I."/>
        </authorList>
    </citation>
    <scope>NUCLEOTIDE SEQUENCE [LARGE SCALE GENOMIC DNA]</scope>
    <source>
        <strain evidence="9 10">Jin2</strain>
    </source>
</reference>
<feature type="transmembrane region" description="Helical" evidence="7">
    <location>
        <begin position="265"/>
        <end position="286"/>
    </location>
</feature>
<comment type="subcellular location">
    <subcellularLocation>
        <location evidence="1">Cell membrane</location>
        <topology evidence="1">Multi-pass membrane protein</topology>
    </subcellularLocation>
</comment>
<evidence type="ECO:0000256" key="7">
    <source>
        <dbReference type="SAM" id="Phobius"/>
    </source>
</evidence>
<keyword evidence="10" id="KW-1185">Reference proteome</keyword>
<dbReference type="InterPro" id="IPR018076">
    <property type="entry name" value="T2SS_GspF_dom"/>
</dbReference>
<dbReference type="EMBL" id="JAERRA010000001">
    <property type="protein sequence ID" value="MBL0718942.1"/>
    <property type="molecule type" value="Genomic_DNA"/>
</dbReference>
<keyword evidence="4 7" id="KW-1133">Transmembrane helix</keyword>
<evidence type="ECO:0000259" key="8">
    <source>
        <dbReference type="Pfam" id="PF00482"/>
    </source>
</evidence>
<name>A0A9X0XDR0_9BURK</name>
<evidence type="ECO:0000256" key="6">
    <source>
        <dbReference type="SAM" id="Coils"/>
    </source>
</evidence>
<organism evidence="9 10">
    <name type="scientific">Aquariibacter lacus</name>
    <dbReference type="NCBI Taxonomy" id="2801332"/>
    <lineage>
        <taxon>Bacteria</taxon>
        <taxon>Pseudomonadati</taxon>
        <taxon>Pseudomonadota</taxon>
        <taxon>Betaproteobacteria</taxon>
        <taxon>Burkholderiales</taxon>
        <taxon>Sphaerotilaceae</taxon>
        <taxon>Aquariibacter</taxon>
    </lineage>
</organism>
<feature type="transmembrane region" description="Helical" evidence="7">
    <location>
        <begin position="6"/>
        <end position="25"/>
    </location>
</feature>
<gene>
    <name evidence="9" type="ORF">JI742_03470</name>
</gene>
<evidence type="ECO:0000256" key="3">
    <source>
        <dbReference type="ARBA" id="ARBA00022692"/>
    </source>
</evidence>
<keyword evidence="2" id="KW-1003">Cell membrane</keyword>
<dbReference type="GO" id="GO:0005886">
    <property type="term" value="C:plasma membrane"/>
    <property type="evidence" value="ECO:0007669"/>
    <property type="project" value="UniProtKB-SubCell"/>
</dbReference>
<keyword evidence="5 7" id="KW-0472">Membrane</keyword>
<dbReference type="PANTHER" id="PTHR35007">
    <property type="entry name" value="INTEGRAL MEMBRANE PROTEIN-RELATED"/>
    <property type="match status" value="1"/>
</dbReference>
<feature type="domain" description="Type II secretion system protein GspF" evidence="8">
    <location>
        <begin position="154"/>
        <end position="280"/>
    </location>
</feature>
<dbReference type="PANTHER" id="PTHR35007:SF1">
    <property type="entry name" value="PILUS ASSEMBLY PROTEIN"/>
    <property type="match status" value="1"/>
</dbReference>
<evidence type="ECO:0000256" key="2">
    <source>
        <dbReference type="ARBA" id="ARBA00022475"/>
    </source>
</evidence>
<evidence type="ECO:0000256" key="5">
    <source>
        <dbReference type="ARBA" id="ARBA00023136"/>
    </source>
</evidence>
<feature type="transmembrane region" description="Helical" evidence="7">
    <location>
        <begin position="94"/>
        <end position="114"/>
    </location>
</feature>
<sequence length="321" mass="34149">MSSHVLILLAAALLLLALGLGLWGAMRQRGEARRAASFLDERLAAVRHGAAESSPVAATLPGETLPNGARQVSLSARGAGPWSRLLHRAGLRPGLRHGLLVLAPAPLLGLFVGLKSNPAVGLLGLAIGVALTALVLGLRMQRQTQAMTHALPPFIDTMVRLLAVGQSIPAAFLSAIATTRGPLRTCFEAVGQRVRAGADLDRALEQAGTVYGFPPLLLFGAVVRMSIQYGGRVDQVLERVAVFMRDREQAQQELVALSAETRMSAWILALLPAGVGLSILFFNAAYLSGMWVDPTGQMLLIGAFALQLLGSYLMYRLARLR</sequence>
<evidence type="ECO:0000313" key="9">
    <source>
        <dbReference type="EMBL" id="MBL0718942.1"/>
    </source>
</evidence>
<dbReference type="InterPro" id="IPR042094">
    <property type="entry name" value="T2SS_GspF_sf"/>
</dbReference>
<dbReference type="RefSeq" id="WP_201824025.1">
    <property type="nucleotide sequence ID" value="NZ_JAERRA010000001.1"/>
</dbReference>
<keyword evidence="6" id="KW-0175">Coiled coil</keyword>
<dbReference type="Proteomes" id="UP000643207">
    <property type="component" value="Unassembled WGS sequence"/>
</dbReference>
<dbReference type="Gene3D" id="1.20.81.30">
    <property type="entry name" value="Type II secretion system (T2SS), domain F"/>
    <property type="match status" value="1"/>
</dbReference>
<feature type="transmembrane region" description="Helical" evidence="7">
    <location>
        <begin position="120"/>
        <end position="138"/>
    </location>
</feature>
<dbReference type="AlphaFoldDB" id="A0A9X0XDR0"/>
<keyword evidence="3 7" id="KW-0812">Transmembrane</keyword>
<evidence type="ECO:0000313" key="10">
    <source>
        <dbReference type="Proteomes" id="UP000643207"/>
    </source>
</evidence>
<dbReference type="Pfam" id="PF00482">
    <property type="entry name" value="T2SSF"/>
    <property type="match status" value="1"/>
</dbReference>
<accession>A0A9X0XDR0</accession>
<protein>
    <submittedName>
        <fullName evidence="9">Type II secretion system F family protein</fullName>
    </submittedName>
</protein>
<feature type="transmembrane region" description="Helical" evidence="7">
    <location>
        <begin position="298"/>
        <end position="315"/>
    </location>
</feature>